<proteinExistence type="predicted"/>
<evidence type="ECO:0000259" key="1">
    <source>
        <dbReference type="Pfam" id="PF01336"/>
    </source>
</evidence>
<dbReference type="EMBL" id="PCRN01000038">
    <property type="protein sequence ID" value="PIP22384.1"/>
    <property type="molecule type" value="Genomic_DNA"/>
</dbReference>
<protein>
    <recommendedName>
        <fullName evidence="1">OB domain-containing protein</fullName>
    </recommendedName>
</protein>
<dbReference type="Proteomes" id="UP000229054">
    <property type="component" value="Unassembled WGS sequence"/>
</dbReference>
<gene>
    <name evidence="2" type="ORF">COX38_00900</name>
</gene>
<evidence type="ECO:0000313" key="2">
    <source>
        <dbReference type="EMBL" id="PIP22384.1"/>
    </source>
</evidence>
<dbReference type="CDD" id="cd04485">
    <property type="entry name" value="DnaE_OBF"/>
    <property type="match status" value="1"/>
</dbReference>
<dbReference type="InterPro" id="IPR004365">
    <property type="entry name" value="NA-bd_OB_tRNA"/>
</dbReference>
<reference evidence="2 3" key="1">
    <citation type="submission" date="2017-09" db="EMBL/GenBank/DDBJ databases">
        <title>Depth-based differentiation of microbial function through sediment-hosted aquifers and enrichment of novel symbionts in the deep terrestrial subsurface.</title>
        <authorList>
            <person name="Probst A.J."/>
            <person name="Ladd B."/>
            <person name="Jarett J.K."/>
            <person name="Geller-Mcgrath D.E."/>
            <person name="Sieber C.M."/>
            <person name="Emerson J.B."/>
            <person name="Anantharaman K."/>
            <person name="Thomas B.C."/>
            <person name="Malmstrom R."/>
            <person name="Stieglmeier M."/>
            <person name="Klingl A."/>
            <person name="Woyke T."/>
            <person name="Ryan C.M."/>
            <person name="Banfield J.F."/>
        </authorList>
    </citation>
    <scope>NUCLEOTIDE SEQUENCE [LARGE SCALE GENOMIC DNA]</scope>
    <source>
        <strain evidence="2">CG23_combo_of_CG06-09_8_20_14_all_39_25</strain>
    </source>
</reference>
<organism evidence="2 3">
    <name type="scientific">Candidatus Nealsonbacteria bacterium CG23_combo_of_CG06-09_8_20_14_all_39_25</name>
    <dbReference type="NCBI Taxonomy" id="1974723"/>
    <lineage>
        <taxon>Bacteria</taxon>
        <taxon>Candidatus Nealsoniibacteriota</taxon>
    </lineage>
</organism>
<sequence length="65" mass="7411">FLSLEDLTDKIEVVVFPGIIQRNPSAFQENKIVLVSGRVDLRDGVPKLICEEIEEILEKEEITEL</sequence>
<accession>A0A2G9YT12</accession>
<feature type="non-terminal residue" evidence="2">
    <location>
        <position position="1"/>
    </location>
</feature>
<dbReference type="GO" id="GO:0003676">
    <property type="term" value="F:nucleic acid binding"/>
    <property type="evidence" value="ECO:0007669"/>
    <property type="project" value="InterPro"/>
</dbReference>
<comment type="caution">
    <text evidence="2">The sequence shown here is derived from an EMBL/GenBank/DDBJ whole genome shotgun (WGS) entry which is preliminary data.</text>
</comment>
<name>A0A2G9YT12_9BACT</name>
<dbReference type="AlphaFoldDB" id="A0A2G9YT12"/>
<dbReference type="Pfam" id="PF01336">
    <property type="entry name" value="tRNA_anti-codon"/>
    <property type="match status" value="1"/>
</dbReference>
<evidence type="ECO:0000313" key="3">
    <source>
        <dbReference type="Proteomes" id="UP000229054"/>
    </source>
</evidence>
<feature type="domain" description="OB" evidence="1">
    <location>
        <begin position="1"/>
        <end position="56"/>
    </location>
</feature>